<evidence type="ECO:0000256" key="2">
    <source>
        <dbReference type="ARBA" id="ARBA00023125"/>
    </source>
</evidence>
<dbReference type="Gene3D" id="3.40.50.2300">
    <property type="match status" value="2"/>
</dbReference>
<dbReference type="CDD" id="cd01392">
    <property type="entry name" value="HTH_LacI"/>
    <property type="match status" value="1"/>
</dbReference>
<reference evidence="5 6" key="1">
    <citation type="submission" date="2019-08" db="EMBL/GenBank/DDBJ databases">
        <title>In-depth cultivation of the pig gut microbiome towards novel bacterial diversity and tailored functional studies.</title>
        <authorList>
            <person name="Wylensek D."/>
            <person name="Hitch T.C.A."/>
            <person name="Clavel T."/>
        </authorList>
    </citation>
    <scope>NUCLEOTIDE SEQUENCE [LARGE SCALE GENOMIC DNA]</scope>
    <source>
        <strain evidence="5 6">BBE-744-WT-12</strain>
    </source>
</reference>
<dbReference type="GO" id="GO:0000976">
    <property type="term" value="F:transcription cis-regulatory region binding"/>
    <property type="evidence" value="ECO:0007669"/>
    <property type="project" value="TreeGrafter"/>
</dbReference>
<dbReference type="SUPFAM" id="SSF53822">
    <property type="entry name" value="Periplasmic binding protein-like I"/>
    <property type="match status" value="1"/>
</dbReference>
<organism evidence="5 6">
    <name type="scientific">Victivallis lenta</name>
    <dbReference type="NCBI Taxonomy" id="2606640"/>
    <lineage>
        <taxon>Bacteria</taxon>
        <taxon>Pseudomonadati</taxon>
        <taxon>Lentisphaerota</taxon>
        <taxon>Lentisphaeria</taxon>
        <taxon>Victivallales</taxon>
        <taxon>Victivallaceae</taxon>
        <taxon>Victivallis</taxon>
    </lineage>
</organism>
<name>A0A844G963_9BACT</name>
<evidence type="ECO:0000256" key="3">
    <source>
        <dbReference type="ARBA" id="ARBA00023163"/>
    </source>
</evidence>
<protein>
    <submittedName>
        <fullName evidence="5">LacI family transcriptional regulator</fullName>
    </submittedName>
</protein>
<dbReference type="AlphaFoldDB" id="A0A844G963"/>
<feature type="domain" description="HTH lacI-type" evidence="4">
    <location>
        <begin position="8"/>
        <end position="72"/>
    </location>
</feature>
<evidence type="ECO:0000313" key="5">
    <source>
        <dbReference type="EMBL" id="MST99743.1"/>
    </source>
</evidence>
<accession>A0A844G963</accession>
<dbReference type="Gene3D" id="1.10.260.40">
    <property type="entry name" value="lambda repressor-like DNA-binding domains"/>
    <property type="match status" value="1"/>
</dbReference>
<gene>
    <name evidence="5" type="ORF">FYJ85_22185</name>
</gene>
<dbReference type="GO" id="GO:0003700">
    <property type="term" value="F:DNA-binding transcription factor activity"/>
    <property type="evidence" value="ECO:0007669"/>
    <property type="project" value="TreeGrafter"/>
</dbReference>
<keyword evidence="3" id="KW-0804">Transcription</keyword>
<evidence type="ECO:0000313" key="6">
    <source>
        <dbReference type="Proteomes" id="UP000435649"/>
    </source>
</evidence>
<keyword evidence="2" id="KW-0238">DNA-binding</keyword>
<evidence type="ECO:0000259" key="4">
    <source>
        <dbReference type="SMART" id="SM00354"/>
    </source>
</evidence>
<comment type="caution">
    <text evidence="5">The sequence shown here is derived from an EMBL/GenBank/DDBJ whole genome shotgun (WGS) entry which is preliminary data.</text>
</comment>
<dbReference type="InterPro" id="IPR001761">
    <property type="entry name" value="Peripla_BP/Lac1_sug-bd_dom"/>
</dbReference>
<keyword evidence="6" id="KW-1185">Reference proteome</keyword>
<dbReference type="SMART" id="SM00354">
    <property type="entry name" value="HTH_LACI"/>
    <property type="match status" value="1"/>
</dbReference>
<dbReference type="InterPro" id="IPR010982">
    <property type="entry name" value="Lambda_DNA-bd_dom_sf"/>
</dbReference>
<dbReference type="EMBL" id="VUNS01000051">
    <property type="protein sequence ID" value="MST99743.1"/>
    <property type="molecule type" value="Genomic_DNA"/>
</dbReference>
<sequence>MLVNQTFIAKKSGVTQKTVSLYFKDRMLVGEKVRSRIDEVLCQYHYLPNFSAIAMKSDRFRRIGCVLLQYGSAVTSSQPHLFSYLNGASVALSQVGYSLVLEPVFVDLNTRKATFTEFFSMRSVDGIIGIAGGWVPSEVDAQVANLQLPTVWLNRNPDFDGVRTLLFDEHDAQVRLLEKLIAEGKKHFCWMGLKCSENELHYSRRSRYETMRQTLLRHRLGCEALFADNGSLESTRATLRELFRRSGEFDVIFFYNFHLLEQAMWLAQEAEWNRNHIRLAYFISENEYHSRRCEYPDAILLEESELGRNSVRFILSCLDGKDDATLLKPFPCRIPALESKR</sequence>
<keyword evidence="1" id="KW-0805">Transcription regulation</keyword>
<dbReference type="Proteomes" id="UP000435649">
    <property type="component" value="Unassembled WGS sequence"/>
</dbReference>
<dbReference type="SUPFAM" id="SSF47413">
    <property type="entry name" value="lambda repressor-like DNA-binding domains"/>
    <property type="match status" value="1"/>
</dbReference>
<proteinExistence type="predicted"/>
<dbReference type="PANTHER" id="PTHR30146:SF109">
    <property type="entry name" value="HTH-TYPE TRANSCRIPTIONAL REGULATOR GALS"/>
    <property type="match status" value="1"/>
</dbReference>
<dbReference type="RefSeq" id="WP_154420905.1">
    <property type="nucleotide sequence ID" value="NZ_VUNS01000051.1"/>
</dbReference>
<evidence type="ECO:0000256" key="1">
    <source>
        <dbReference type="ARBA" id="ARBA00023015"/>
    </source>
</evidence>
<dbReference type="InterPro" id="IPR000843">
    <property type="entry name" value="HTH_LacI"/>
</dbReference>
<dbReference type="InterPro" id="IPR028082">
    <property type="entry name" value="Peripla_BP_I"/>
</dbReference>
<dbReference type="PANTHER" id="PTHR30146">
    <property type="entry name" value="LACI-RELATED TRANSCRIPTIONAL REPRESSOR"/>
    <property type="match status" value="1"/>
</dbReference>
<dbReference type="Pfam" id="PF00532">
    <property type="entry name" value="Peripla_BP_1"/>
    <property type="match status" value="1"/>
</dbReference>